<proteinExistence type="predicted"/>
<dbReference type="PANTHER" id="PTHR23170:SF3">
    <property type="entry name" value="LEUCINE-RICH REPEAT-CONTAINING PROTEIN 45"/>
    <property type="match status" value="1"/>
</dbReference>
<comment type="caution">
    <text evidence="6">The sequence shown here is derived from an EMBL/GenBank/DDBJ whole genome shotgun (WGS) entry which is preliminary data.</text>
</comment>
<dbReference type="SMART" id="SM00368">
    <property type="entry name" value="LRR_RI"/>
    <property type="match status" value="5"/>
</dbReference>
<evidence type="ECO:0000313" key="6">
    <source>
        <dbReference type="EMBL" id="KAF0744189.1"/>
    </source>
</evidence>
<comment type="subcellular location">
    <subcellularLocation>
        <location evidence="1">Cytoplasm</location>
        <location evidence="1">Cytoskeleton</location>
        <location evidence="1">Microtubule organizing center</location>
        <location evidence="1">Centrosome</location>
    </subcellularLocation>
</comment>
<evidence type="ECO:0000256" key="5">
    <source>
        <dbReference type="SAM" id="Coils"/>
    </source>
</evidence>
<reference evidence="6 7" key="1">
    <citation type="submission" date="2019-07" db="EMBL/GenBank/DDBJ databases">
        <title>Genomics analysis of Aphanomyces spp. identifies a new class of oomycete effector associated with host adaptation.</title>
        <authorList>
            <person name="Gaulin E."/>
        </authorList>
    </citation>
    <scope>NUCLEOTIDE SEQUENCE [LARGE SCALE GENOMIC DNA]</scope>
    <source>
        <strain evidence="6 7">ATCC 201684</strain>
    </source>
</reference>
<protein>
    <submittedName>
        <fullName evidence="6">Uncharacterized protein</fullName>
    </submittedName>
</protein>
<name>A0A6G0XU72_9STRA</name>
<dbReference type="InterPro" id="IPR052116">
    <property type="entry name" value="Centro_Cilium_Assembly"/>
</dbReference>
<dbReference type="Gene3D" id="3.80.10.10">
    <property type="entry name" value="Ribonuclease Inhibitor"/>
    <property type="match status" value="2"/>
</dbReference>
<dbReference type="Pfam" id="PF13516">
    <property type="entry name" value="LRR_6"/>
    <property type="match status" value="3"/>
</dbReference>
<evidence type="ECO:0000256" key="4">
    <source>
        <dbReference type="ARBA" id="ARBA00023212"/>
    </source>
</evidence>
<sequence>MPNGHAQLGHGFHRSREDKIRDKADTDGPILDLSNAYLGDDGCADIVRILRQYPRKTVLDLRGNRIQADGACILAAMLKTNVTLVHVNLEWNCIGVLDHGMEALASALALNTALTCLDLRNNSIGPDGAILLAQTLRRNRTLEELDLRWNDIGSSGGSALLDMLEDNSTLRRLHLLGNNVSIAITDAIYTAIKRNEQSKHHHAGKEYENNDEDISSLAPVVEQDDSPHILLEYMADKERLAAEITALKKQMELMESQVESRDSSISQLERELQLACDERDRWQQRDAQGRQQIVDTTARLEQCEAKRKQDLDEQDKHNKAMNETLLQLKQDKFELERTLARVQDDLEQAQKQSAQEIRLLEVESVKMRAQWQTSQDEVARLREQVADERKEANRRETHWQSEIEAVKQATARRAEMAIELLEQQLRHATSQVQDLQTELQAQRERAESLQSQLLELKVAHEAQLGDVTAKMEKECQERMERTVASVEAQLEAMRRQRVQLENDLDKHRLQLDQMRDDKARRTKLHEEEMEQRTATIQQLKAELAAAEEKLANVEMELVRQTRKTENVADRVNELENELDSATSMHEQRVAELEEAIGREKKAQEESAAAAREKQRRLNERIASLEATREAAKSEHDLELQAFATSVHEHVQTWMSQRPSKH</sequence>
<dbReference type="AlphaFoldDB" id="A0A6G0XU72"/>
<keyword evidence="4" id="KW-0206">Cytoskeleton</keyword>
<evidence type="ECO:0000256" key="1">
    <source>
        <dbReference type="ARBA" id="ARBA00004300"/>
    </source>
</evidence>
<dbReference type="SUPFAM" id="SSF52047">
    <property type="entry name" value="RNI-like"/>
    <property type="match status" value="1"/>
</dbReference>
<dbReference type="Proteomes" id="UP000481153">
    <property type="component" value="Unassembled WGS sequence"/>
</dbReference>
<keyword evidence="3 5" id="KW-0175">Coiled coil</keyword>
<gene>
    <name evidence="6" type="ORF">Ae201684_001327</name>
</gene>
<dbReference type="InterPro" id="IPR032675">
    <property type="entry name" value="LRR_dom_sf"/>
</dbReference>
<evidence type="ECO:0000313" key="7">
    <source>
        <dbReference type="Proteomes" id="UP000481153"/>
    </source>
</evidence>
<accession>A0A6G0XU72</accession>
<dbReference type="GO" id="GO:0005813">
    <property type="term" value="C:centrosome"/>
    <property type="evidence" value="ECO:0007669"/>
    <property type="project" value="UniProtKB-SubCell"/>
</dbReference>
<keyword evidence="2" id="KW-0963">Cytoplasm</keyword>
<dbReference type="PANTHER" id="PTHR23170">
    <property type="entry name" value="NY-REN-58 ANTIGEN"/>
    <property type="match status" value="1"/>
</dbReference>
<evidence type="ECO:0000256" key="3">
    <source>
        <dbReference type="ARBA" id="ARBA00023054"/>
    </source>
</evidence>
<dbReference type="InterPro" id="IPR001611">
    <property type="entry name" value="Leu-rich_rpt"/>
</dbReference>
<feature type="coiled-coil region" evidence="5">
    <location>
        <begin position="311"/>
        <end position="634"/>
    </location>
</feature>
<feature type="coiled-coil region" evidence="5">
    <location>
        <begin position="230"/>
        <end position="285"/>
    </location>
</feature>
<organism evidence="6 7">
    <name type="scientific">Aphanomyces euteiches</name>
    <dbReference type="NCBI Taxonomy" id="100861"/>
    <lineage>
        <taxon>Eukaryota</taxon>
        <taxon>Sar</taxon>
        <taxon>Stramenopiles</taxon>
        <taxon>Oomycota</taxon>
        <taxon>Saprolegniomycetes</taxon>
        <taxon>Saprolegniales</taxon>
        <taxon>Verrucalvaceae</taxon>
        <taxon>Aphanomyces</taxon>
    </lineage>
</organism>
<dbReference type="EMBL" id="VJMJ01000010">
    <property type="protein sequence ID" value="KAF0744189.1"/>
    <property type="molecule type" value="Genomic_DNA"/>
</dbReference>
<evidence type="ECO:0000256" key="2">
    <source>
        <dbReference type="ARBA" id="ARBA00022490"/>
    </source>
</evidence>
<dbReference type="VEuPathDB" id="FungiDB:AeMF1_016874"/>
<keyword evidence="7" id="KW-1185">Reference proteome</keyword>